<sequence>MNVEEQLRAAVNDAVREVPPGFADGAMRRGRRSRRTARVAVGGGAAAAVMAAAALVVGVVGTDGPTTGIDPAGGGVVDLGELGIGPAPEVPWYEGGALHFGDSTTPYEYLGRPENPATIQRISGGYVVTQSEPDLTHATVTLVRDDGEQVVLATGLVEPPVVSADGERLAWAVQNEEVIRDTQQTFTTTVSVADAGGELLAELPASASPYASPAGFLADGRLALNAEVDGERGVHAWEVGDDAITQLPVGADLLAMSPAVGLGVYNDGDGAYVAADLATGEDLWLYEDGKNPSFSPDGRYIAGSDRPNAPDSPVELVLRDARTGDEVLRVAFEWIAHRRWESPTSIVLSVVQGTEAALVRCTVDGDCELATELRPADADPDTPDSPYLLGY</sequence>
<dbReference type="EMBL" id="LT629791">
    <property type="protein sequence ID" value="SDU67487.1"/>
    <property type="molecule type" value="Genomic_DNA"/>
</dbReference>
<evidence type="ECO:0000313" key="3">
    <source>
        <dbReference type="Proteomes" id="UP000182977"/>
    </source>
</evidence>
<keyword evidence="1" id="KW-0472">Membrane</keyword>
<accession>A0A1H2KFK3</accession>
<feature type="transmembrane region" description="Helical" evidence="1">
    <location>
        <begin position="37"/>
        <end position="61"/>
    </location>
</feature>
<proteinExistence type="predicted"/>
<dbReference type="Gene3D" id="2.120.10.30">
    <property type="entry name" value="TolB, C-terminal domain"/>
    <property type="match status" value="1"/>
</dbReference>
<reference evidence="3" key="1">
    <citation type="submission" date="2016-10" db="EMBL/GenBank/DDBJ databases">
        <authorList>
            <person name="Varghese N."/>
            <person name="Submissions S."/>
        </authorList>
    </citation>
    <scope>NUCLEOTIDE SEQUENCE [LARGE SCALE GENOMIC DNA]</scope>
    <source>
        <strain evidence="3">DSM 45079</strain>
    </source>
</reference>
<keyword evidence="1" id="KW-0812">Transmembrane</keyword>
<evidence type="ECO:0000313" key="2">
    <source>
        <dbReference type="EMBL" id="SDU67487.1"/>
    </source>
</evidence>
<dbReference type="Proteomes" id="UP000182977">
    <property type="component" value="Chromosome I"/>
</dbReference>
<dbReference type="RefSeq" id="WP_046772360.1">
    <property type="nucleotide sequence ID" value="NZ_LBMC01000060.1"/>
</dbReference>
<dbReference type="InterPro" id="IPR011044">
    <property type="entry name" value="Quino_amine_DH_bsu"/>
</dbReference>
<dbReference type="OrthoDB" id="5176683at2"/>
<keyword evidence="3" id="KW-1185">Reference proteome</keyword>
<dbReference type="InterPro" id="IPR011659">
    <property type="entry name" value="WD40"/>
</dbReference>
<dbReference type="InterPro" id="IPR011042">
    <property type="entry name" value="6-blade_b-propeller_TolB-like"/>
</dbReference>
<dbReference type="STRING" id="419479.SAMN04488563_3778"/>
<dbReference type="SUPFAM" id="SSF50969">
    <property type="entry name" value="YVTN repeat-like/Quinoprotein amine dehydrogenase"/>
    <property type="match status" value="1"/>
</dbReference>
<dbReference type="AlphaFoldDB" id="A0A1H2KFK3"/>
<organism evidence="2 3">
    <name type="scientific">Jiangella alkaliphila</name>
    <dbReference type="NCBI Taxonomy" id="419479"/>
    <lineage>
        <taxon>Bacteria</taxon>
        <taxon>Bacillati</taxon>
        <taxon>Actinomycetota</taxon>
        <taxon>Actinomycetes</taxon>
        <taxon>Jiangellales</taxon>
        <taxon>Jiangellaceae</taxon>
        <taxon>Jiangella</taxon>
    </lineage>
</organism>
<dbReference type="Pfam" id="PF07676">
    <property type="entry name" value="PD40"/>
    <property type="match status" value="1"/>
</dbReference>
<keyword evidence="1" id="KW-1133">Transmembrane helix</keyword>
<gene>
    <name evidence="2" type="ORF">SAMN04488563_3778</name>
</gene>
<protein>
    <submittedName>
        <fullName evidence="2">WD40-like Beta Propeller Repeat</fullName>
    </submittedName>
</protein>
<evidence type="ECO:0000256" key="1">
    <source>
        <dbReference type="SAM" id="Phobius"/>
    </source>
</evidence>
<name>A0A1H2KFK3_9ACTN</name>